<dbReference type="WBParaSite" id="HCON_00150445-00001">
    <property type="protein sequence ID" value="HCON_00150445-00001"/>
    <property type="gene ID" value="HCON_00150445"/>
</dbReference>
<accession>A0A7I4YW43</accession>
<dbReference type="Proteomes" id="UP000025227">
    <property type="component" value="Unplaced"/>
</dbReference>
<sequence>MFDISKRWDSANHINVIVSGVVRGKIRKLSVMYENLGLLVFIRSWEVSS</sequence>
<protein>
    <submittedName>
        <fullName evidence="2">Sm domain-containing protein</fullName>
    </submittedName>
</protein>
<evidence type="ECO:0000313" key="1">
    <source>
        <dbReference type="Proteomes" id="UP000025227"/>
    </source>
</evidence>
<proteinExistence type="predicted"/>
<evidence type="ECO:0000313" key="2">
    <source>
        <dbReference type="WBParaSite" id="HCON_00150445-00001"/>
    </source>
</evidence>
<keyword evidence="1" id="KW-1185">Reference proteome</keyword>
<organism evidence="1 2">
    <name type="scientific">Haemonchus contortus</name>
    <name type="common">Barber pole worm</name>
    <dbReference type="NCBI Taxonomy" id="6289"/>
    <lineage>
        <taxon>Eukaryota</taxon>
        <taxon>Metazoa</taxon>
        <taxon>Ecdysozoa</taxon>
        <taxon>Nematoda</taxon>
        <taxon>Chromadorea</taxon>
        <taxon>Rhabditida</taxon>
        <taxon>Rhabditina</taxon>
        <taxon>Rhabditomorpha</taxon>
        <taxon>Strongyloidea</taxon>
        <taxon>Trichostrongylidae</taxon>
        <taxon>Haemonchus</taxon>
    </lineage>
</organism>
<name>A0A7I4YW43_HAECO</name>
<reference evidence="2" key="1">
    <citation type="submission" date="2020-12" db="UniProtKB">
        <authorList>
            <consortium name="WormBaseParasite"/>
        </authorList>
    </citation>
    <scope>IDENTIFICATION</scope>
    <source>
        <strain evidence="2">MHco3</strain>
    </source>
</reference>
<dbReference type="AlphaFoldDB" id="A0A7I4YW43"/>